<dbReference type="RefSeq" id="WP_328856063.1">
    <property type="nucleotide sequence ID" value="NZ_CP108021.1"/>
</dbReference>
<dbReference type="InterPro" id="IPR001509">
    <property type="entry name" value="Epimerase_deHydtase"/>
</dbReference>
<evidence type="ECO:0000313" key="3">
    <source>
        <dbReference type="EMBL" id="WUM18411.1"/>
    </source>
</evidence>
<keyword evidence="4" id="KW-1185">Reference proteome</keyword>
<dbReference type="InterPro" id="IPR036291">
    <property type="entry name" value="NAD(P)-bd_dom_sf"/>
</dbReference>
<dbReference type="InterPro" id="IPR013549">
    <property type="entry name" value="DUF1731"/>
</dbReference>
<gene>
    <name evidence="3" type="ORF">OG579_11665</name>
</gene>
<evidence type="ECO:0000259" key="1">
    <source>
        <dbReference type="Pfam" id="PF01370"/>
    </source>
</evidence>
<dbReference type="KEGG" id="whr:OG579_11665"/>
<accession>A0AAU4JXB3</accession>
<dbReference type="AlphaFoldDB" id="A0AAU4JXB3"/>
<dbReference type="Proteomes" id="UP001432128">
    <property type="component" value="Chromosome"/>
</dbReference>
<name>A0AAU4JXB3_9NOCA</name>
<dbReference type="SUPFAM" id="SSF51735">
    <property type="entry name" value="NAD(P)-binding Rossmann-fold domains"/>
    <property type="match status" value="1"/>
</dbReference>
<dbReference type="PANTHER" id="PTHR11092:SF0">
    <property type="entry name" value="EPIMERASE FAMILY PROTEIN SDR39U1"/>
    <property type="match status" value="1"/>
</dbReference>
<dbReference type="PANTHER" id="PTHR11092">
    <property type="entry name" value="SUGAR NUCLEOTIDE EPIMERASE RELATED"/>
    <property type="match status" value="1"/>
</dbReference>
<sequence>MSASPQDPATPAAGAPRRVVIAGGSGALGRRICGDLSARGIEVVVLTRSPDTQWPIRQVRWDGETPGEWVRELDRPATALINLAGKLVDVRPTAANIAELTRSRVVPTRALVAAAAELSAPLTHWVQASTTAIWGDAGETWCTEQTPLPDPGLPQMTGVAAPWEAAAHGARCGHQTILRTSIVLDTGAPALRTLSRLTRVGLGGRVGSGQQWFSWIHIDDWLAIVRAALGLTPGLELPDGVLVAATDQPVRNTDLMAALRRHLHRPPAPPTPTPLLRLGAVLLRSDPLLGLTGRRARSEVLAARDFRFAFPDLDGALTDLIG</sequence>
<protein>
    <submittedName>
        <fullName evidence="3">DUF1731 domain-containing protein</fullName>
    </submittedName>
</protein>
<evidence type="ECO:0000313" key="4">
    <source>
        <dbReference type="Proteomes" id="UP001432128"/>
    </source>
</evidence>
<dbReference type="Gene3D" id="3.40.50.720">
    <property type="entry name" value="NAD(P)-binding Rossmann-like Domain"/>
    <property type="match status" value="1"/>
</dbReference>
<organism evidence="3 4">
    <name type="scientific">Williamsia herbipolensis</name>
    <dbReference type="NCBI Taxonomy" id="1603258"/>
    <lineage>
        <taxon>Bacteria</taxon>
        <taxon>Bacillati</taxon>
        <taxon>Actinomycetota</taxon>
        <taxon>Actinomycetes</taxon>
        <taxon>Mycobacteriales</taxon>
        <taxon>Nocardiaceae</taxon>
        <taxon>Williamsia</taxon>
    </lineage>
</organism>
<dbReference type="EMBL" id="CP108021">
    <property type="protein sequence ID" value="WUM18411.1"/>
    <property type="molecule type" value="Genomic_DNA"/>
</dbReference>
<feature type="domain" description="DUF1731" evidence="2">
    <location>
        <begin position="272"/>
        <end position="320"/>
    </location>
</feature>
<feature type="domain" description="NAD-dependent epimerase/dehydratase" evidence="1">
    <location>
        <begin position="19"/>
        <end position="229"/>
    </location>
</feature>
<dbReference type="Pfam" id="PF08338">
    <property type="entry name" value="DUF1731"/>
    <property type="match status" value="1"/>
</dbReference>
<evidence type="ECO:0000259" key="2">
    <source>
        <dbReference type="Pfam" id="PF08338"/>
    </source>
</evidence>
<dbReference type="Pfam" id="PF01370">
    <property type="entry name" value="Epimerase"/>
    <property type="match status" value="1"/>
</dbReference>
<reference evidence="3 4" key="1">
    <citation type="submission" date="2022-10" db="EMBL/GenBank/DDBJ databases">
        <title>The complete genomes of actinobacterial strains from the NBC collection.</title>
        <authorList>
            <person name="Joergensen T.S."/>
            <person name="Alvarez Arevalo M."/>
            <person name="Sterndorff E.B."/>
            <person name="Faurdal D."/>
            <person name="Vuksanovic O."/>
            <person name="Mourched A.-S."/>
            <person name="Charusanti P."/>
            <person name="Shaw S."/>
            <person name="Blin K."/>
            <person name="Weber T."/>
        </authorList>
    </citation>
    <scope>NUCLEOTIDE SEQUENCE [LARGE SCALE GENOMIC DNA]</scope>
    <source>
        <strain evidence="3 4">NBC_00319</strain>
    </source>
</reference>
<proteinExistence type="predicted"/>